<dbReference type="Gene3D" id="1.25.40.10">
    <property type="entry name" value="Tetratricopeptide repeat domain"/>
    <property type="match status" value="1"/>
</dbReference>
<keyword evidence="2" id="KW-0732">Signal</keyword>
<evidence type="ECO:0000313" key="3">
    <source>
        <dbReference type="EMBL" id="KDD66872.1"/>
    </source>
</evidence>
<keyword evidence="1" id="KW-0472">Membrane</keyword>
<dbReference type="EMBL" id="AZQQ01000094">
    <property type="protein sequence ID" value="KDD66872.1"/>
    <property type="molecule type" value="Genomic_DNA"/>
</dbReference>
<sequence length="704" mass="78014">MFTRNWPRHLLCLSLSLPLGSALACGPDFPMRLLDNRGQSLAELPEGNFRFEISRLGHAVAGLKNVTETAYNMDAPDYAEQRDKAEQSGLTAEQQVLVKQLRSLTDAHEVESQGASLSVELKLYLAGAVAFNAGDHGLAAEYFQKVLALPADQRALRSTWAAYSLGRALFAMSSEADAGPDLLAQSRKAFEQTRQLSIDGFSDPLELGVASLGEEARVARTAGDWNSAIELYATQNLQGSAVGYTSLKLLVADLAAMPDDQLAVLLKGKPVQQLVTASLISRLGWSFGDQPPNELKLIKLLQNSTRDSLDNADRLAAVNYQQGDYASAKAFLEHAGDGGLAWWLRAKLAVRDGDKNAAAAAYAKAAQAFPQNESWGERRTPDWDFETLQPKCRVEGESAILALQHGDYLQAFDQLYRSKDIYWYDAATVAERVLTVDELKQYVDTQVPAPPPLTQQDRDNYVPLPVAAKLRNLLGRRLLREERYDEAPAYFDNADLQATAKWYGQLRNDAESKWWPTKRAFAYYQAATLARFGGMELLGYEMSPDYATFSGNYSLEAPELKVGPLIAEGEVRRQQATVAQPDERFHYRFVATALASKAADHLPHSSQAFASVLCKASSWGTSLQEQSAFYRRYVEEGPYVVWAGDFGHQCHEPDFQNVDKRYVTQVTNAVRSQLRPYKIPLQIGGVIAVTAAALLLINRRRKTR</sequence>
<evidence type="ECO:0008006" key="5">
    <source>
        <dbReference type="Google" id="ProtNLM"/>
    </source>
</evidence>
<evidence type="ECO:0000256" key="2">
    <source>
        <dbReference type="SAM" id="SignalP"/>
    </source>
</evidence>
<dbReference type="Proteomes" id="UP000026739">
    <property type="component" value="Unassembled WGS sequence"/>
</dbReference>
<reference evidence="3 4" key="1">
    <citation type="submission" date="2013-12" db="EMBL/GenBank/DDBJ databases">
        <authorList>
            <person name="Formusa P.A."/>
            <person name="Habash M."/>
            <person name="Lee H."/>
            <person name="Trevors J.T."/>
        </authorList>
    </citation>
    <scope>NUCLEOTIDE SEQUENCE [LARGE SCALE GENOMIC DNA]</scope>
    <source>
        <strain evidence="3 4">PD30</strain>
    </source>
</reference>
<evidence type="ECO:0000256" key="1">
    <source>
        <dbReference type="SAM" id="Phobius"/>
    </source>
</evidence>
<proteinExistence type="predicted"/>
<accession>A0A059KXS5</accession>
<protein>
    <recommendedName>
        <fullName evidence="5">Tetratricopeptide repeat protein</fullName>
    </recommendedName>
</protein>
<comment type="caution">
    <text evidence="3">The sequence shown here is derived from an EMBL/GenBank/DDBJ whole genome shotgun (WGS) entry which is preliminary data.</text>
</comment>
<dbReference type="eggNOG" id="COG3063">
    <property type="taxonomic scope" value="Bacteria"/>
</dbReference>
<feature type="chain" id="PRO_5001580233" description="Tetratricopeptide repeat protein" evidence="2">
    <location>
        <begin position="25"/>
        <end position="704"/>
    </location>
</feature>
<dbReference type="InterPro" id="IPR011990">
    <property type="entry name" value="TPR-like_helical_dom_sf"/>
</dbReference>
<feature type="transmembrane region" description="Helical" evidence="1">
    <location>
        <begin position="679"/>
        <end position="697"/>
    </location>
</feature>
<evidence type="ECO:0000313" key="4">
    <source>
        <dbReference type="Proteomes" id="UP000026739"/>
    </source>
</evidence>
<dbReference type="RefSeq" id="WP_033059665.1">
    <property type="nucleotide sequence ID" value="NZ_AZQQ01000094.1"/>
</dbReference>
<dbReference type="SUPFAM" id="SSF48452">
    <property type="entry name" value="TPR-like"/>
    <property type="match status" value="1"/>
</dbReference>
<keyword evidence="1" id="KW-0812">Transmembrane</keyword>
<gene>
    <name evidence="3" type="ORF">V466_21480</name>
</gene>
<name>A0A059KXS5_9PSED</name>
<keyword evidence="1" id="KW-1133">Transmembrane helix</keyword>
<dbReference type="PROSITE" id="PS51257">
    <property type="entry name" value="PROKAR_LIPOPROTEIN"/>
    <property type="match status" value="1"/>
</dbReference>
<dbReference type="AlphaFoldDB" id="A0A059KXS5"/>
<feature type="signal peptide" evidence="2">
    <location>
        <begin position="1"/>
        <end position="24"/>
    </location>
</feature>
<organism evidence="3 4">
    <name type="scientific">Pseudomonas mandelii PD30</name>
    <dbReference type="NCBI Taxonomy" id="1419583"/>
    <lineage>
        <taxon>Bacteria</taxon>
        <taxon>Pseudomonadati</taxon>
        <taxon>Pseudomonadota</taxon>
        <taxon>Gammaproteobacteria</taxon>
        <taxon>Pseudomonadales</taxon>
        <taxon>Pseudomonadaceae</taxon>
        <taxon>Pseudomonas</taxon>
    </lineage>
</organism>